<evidence type="ECO:0000256" key="1">
    <source>
        <dbReference type="ARBA" id="ARBA00023016"/>
    </source>
</evidence>
<sequence>MRSDGRDPLLKHLPHLEFDTWLRKEEAVDNEFVDEGNIPTPPSRLSNFLKHPYSDIDLNSQFEENSLENSCSKSSAPPSLIFIACNLPFSTVTANRINPRPPETPQPSSFCYRLSFSSETAVFVNARLNWKETPEAHIFKADLPGLKKEEMKVEVEAGIIANTMKKSSYYCRRKMIDNGRTEQITAEVEHKSHRYTGIGEDKICCCIDMSHRRTKSELPVTADCIATRIRNTSYYRISDSD</sequence>
<accession>A0A9Q0JZA2</accession>
<dbReference type="OrthoDB" id="1408810at2759"/>
<dbReference type="InterPro" id="IPR008978">
    <property type="entry name" value="HSP20-like_chaperone"/>
</dbReference>
<organism evidence="2 3">
    <name type="scientific">Protea cynaroides</name>
    <dbReference type="NCBI Taxonomy" id="273540"/>
    <lineage>
        <taxon>Eukaryota</taxon>
        <taxon>Viridiplantae</taxon>
        <taxon>Streptophyta</taxon>
        <taxon>Embryophyta</taxon>
        <taxon>Tracheophyta</taxon>
        <taxon>Spermatophyta</taxon>
        <taxon>Magnoliopsida</taxon>
        <taxon>Proteales</taxon>
        <taxon>Proteaceae</taxon>
        <taxon>Protea</taxon>
    </lineage>
</organism>
<dbReference type="SUPFAM" id="SSF49764">
    <property type="entry name" value="HSP20-like chaperones"/>
    <property type="match status" value="1"/>
</dbReference>
<evidence type="ECO:0000313" key="3">
    <source>
        <dbReference type="Proteomes" id="UP001141806"/>
    </source>
</evidence>
<protein>
    <recommendedName>
        <fullName evidence="4">SHSP domain-containing protein</fullName>
    </recommendedName>
</protein>
<reference evidence="2" key="1">
    <citation type="journal article" date="2023" name="Plant J.">
        <title>The genome of the king protea, Protea cynaroides.</title>
        <authorList>
            <person name="Chang J."/>
            <person name="Duong T.A."/>
            <person name="Schoeman C."/>
            <person name="Ma X."/>
            <person name="Roodt D."/>
            <person name="Barker N."/>
            <person name="Li Z."/>
            <person name="Van de Peer Y."/>
            <person name="Mizrachi E."/>
        </authorList>
    </citation>
    <scope>NUCLEOTIDE SEQUENCE</scope>
    <source>
        <tissue evidence="2">Young leaves</tissue>
    </source>
</reference>
<dbReference type="Proteomes" id="UP001141806">
    <property type="component" value="Unassembled WGS sequence"/>
</dbReference>
<dbReference type="AlphaFoldDB" id="A0A9Q0JZA2"/>
<evidence type="ECO:0008006" key="4">
    <source>
        <dbReference type="Google" id="ProtNLM"/>
    </source>
</evidence>
<dbReference type="InterPro" id="IPR031107">
    <property type="entry name" value="Small_HSP"/>
</dbReference>
<comment type="caution">
    <text evidence="2">The sequence shown here is derived from an EMBL/GenBank/DDBJ whole genome shotgun (WGS) entry which is preliminary data.</text>
</comment>
<proteinExistence type="predicted"/>
<gene>
    <name evidence="2" type="ORF">NE237_012903</name>
</gene>
<name>A0A9Q0JZA2_9MAGN</name>
<dbReference type="PANTHER" id="PTHR11527">
    <property type="entry name" value="HEAT-SHOCK PROTEIN 20 FAMILY MEMBER"/>
    <property type="match status" value="1"/>
</dbReference>
<keyword evidence="1" id="KW-0346">Stress response</keyword>
<dbReference type="EMBL" id="JAMYWD010000011">
    <property type="protein sequence ID" value="KAJ4956120.1"/>
    <property type="molecule type" value="Genomic_DNA"/>
</dbReference>
<keyword evidence="3" id="KW-1185">Reference proteome</keyword>
<evidence type="ECO:0000313" key="2">
    <source>
        <dbReference type="EMBL" id="KAJ4956120.1"/>
    </source>
</evidence>
<dbReference type="Gene3D" id="2.60.40.790">
    <property type="match status" value="1"/>
</dbReference>